<evidence type="ECO:0000313" key="2">
    <source>
        <dbReference type="Proteomes" id="UP001277972"/>
    </source>
</evidence>
<evidence type="ECO:0000313" key="1">
    <source>
        <dbReference type="EMBL" id="MDX8046340.1"/>
    </source>
</evidence>
<proteinExistence type="predicted"/>
<reference evidence="1" key="1">
    <citation type="submission" date="2023-11" db="EMBL/GenBank/DDBJ databases">
        <title>Gracilibacillus pellucida a moderately halophilic bacterium isolated from saline soil in Xinjiang province.</title>
        <authorList>
            <person name="Zhang Z."/>
            <person name="Tan F."/>
            <person name="Wang Y."/>
            <person name="Xia M."/>
        </authorList>
    </citation>
    <scope>NUCLEOTIDE SEQUENCE</scope>
    <source>
        <strain evidence="1">S3-1-1</strain>
    </source>
</reference>
<protein>
    <submittedName>
        <fullName evidence="1">Nuclease-related domain-containing protein</fullName>
    </submittedName>
</protein>
<organism evidence="1 2">
    <name type="scientific">Gracilibacillus pellucidus</name>
    <dbReference type="NCBI Taxonomy" id="3095368"/>
    <lineage>
        <taxon>Bacteria</taxon>
        <taxon>Bacillati</taxon>
        <taxon>Bacillota</taxon>
        <taxon>Bacilli</taxon>
        <taxon>Bacillales</taxon>
        <taxon>Bacillaceae</taxon>
        <taxon>Gracilibacillus</taxon>
    </lineage>
</organism>
<dbReference type="EMBL" id="JAWZSR010000005">
    <property type="protein sequence ID" value="MDX8046340.1"/>
    <property type="molecule type" value="Genomic_DNA"/>
</dbReference>
<sequence>MIKKIGQKPYGLSIFEALQARVNFTQQETNYFHQLQVGYDGEKRWEQLLEKELPDHFIILSDIRLELGTTTFQIDSILLTGDTLYLFDVKN</sequence>
<comment type="caution">
    <text evidence="1">The sequence shown here is derived from an EMBL/GenBank/DDBJ whole genome shotgun (WGS) entry which is preliminary data.</text>
</comment>
<gene>
    <name evidence="1" type="ORF">SH601_10145</name>
</gene>
<keyword evidence="2" id="KW-1185">Reference proteome</keyword>
<accession>A0ACC6M5Z4</accession>
<dbReference type="Proteomes" id="UP001277972">
    <property type="component" value="Unassembled WGS sequence"/>
</dbReference>
<name>A0ACC6M5Z4_9BACI</name>